<dbReference type="InterPro" id="IPR002048">
    <property type="entry name" value="EF_hand_dom"/>
</dbReference>
<dbReference type="EMBL" id="JBIMZQ010000008">
    <property type="protein sequence ID" value="KAL3669655.1"/>
    <property type="molecule type" value="Genomic_DNA"/>
</dbReference>
<keyword evidence="5" id="KW-1185">Reference proteome</keyword>
<dbReference type="SUPFAM" id="SSF47473">
    <property type="entry name" value="EF-hand"/>
    <property type="match status" value="1"/>
</dbReference>
<organism evidence="4 5">
    <name type="scientific">Phytophthora oleae</name>
    <dbReference type="NCBI Taxonomy" id="2107226"/>
    <lineage>
        <taxon>Eukaryota</taxon>
        <taxon>Sar</taxon>
        <taxon>Stramenopiles</taxon>
        <taxon>Oomycota</taxon>
        <taxon>Peronosporomycetes</taxon>
        <taxon>Peronosporales</taxon>
        <taxon>Peronosporaceae</taxon>
        <taxon>Phytophthora</taxon>
    </lineage>
</organism>
<evidence type="ECO:0000313" key="5">
    <source>
        <dbReference type="Proteomes" id="UP001632037"/>
    </source>
</evidence>
<feature type="region of interest" description="Disordered" evidence="2">
    <location>
        <begin position="397"/>
        <end position="431"/>
    </location>
</feature>
<dbReference type="PROSITE" id="PS00018">
    <property type="entry name" value="EF_HAND_1"/>
    <property type="match status" value="1"/>
</dbReference>
<feature type="region of interest" description="Disordered" evidence="2">
    <location>
        <begin position="168"/>
        <end position="189"/>
    </location>
</feature>
<reference evidence="4 5" key="1">
    <citation type="submission" date="2024-09" db="EMBL/GenBank/DDBJ databases">
        <title>Genome sequencing and assembly of Phytophthora oleae, isolate VK10A, causative agent of rot of olive drupes.</title>
        <authorList>
            <person name="Conti Taguali S."/>
            <person name="Riolo M."/>
            <person name="La Spada F."/>
            <person name="Cacciola S.O."/>
            <person name="Dionisio G."/>
        </authorList>
    </citation>
    <scope>NUCLEOTIDE SEQUENCE [LARGE SCALE GENOMIC DNA]</scope>
    <source>
        <strain evidence="4 5">VK10A</strain>
    </source>
</reference>
<dbReference type="InterPro" id="IPR018247">
    <property type="entry name" value="EF_Hand_1_Ca_BS"/>
</dbReference>
<dbReference type="Gene3D" id="1.10.238.10">
    <property type="entry name" value="EF-hand"/>
    <property type="match status" value="1"/>
</dbReference>
<sequence length="431" mass="47837">MPKRQFKIRISFAVSTVQEALRERFGVYARGMDALADRIRAQALPRDDEFIRESDLLTLCVEEFGAQRALLEKVLGAVYMAGDINGDGSLEFDEFASVVTHLSPTVDDRFLQKVFEAAHDFTKPRRISFARFLDVILLERVLSPAPLSAAATGIARAKNAAAAAAASSSGSVSTPSSASQPPTASKAVLQDEQEETYQFELLRETWIHDREAVTQVLQTSITHAPTAKSLAFRVAFLDHLLDRRVDAKTAWLCHRQIMREISRYQHLDADQIAGLRRKEQQFKKTVRAIRNAQRLSALFAVNPIIRESAGDEAGATEASVVEPPNYTAAVRQSLDTQTTGMPDVADVAALENELRETFLERADEGAIDDYMEALQHLRRVSLKHQSLQLQFEDFRIGDALPEGNEESDTDDDDESKGDAAEYDNEEVVGPS</sequence>
<protein>
    <recommendedName>
        <fullName evidence="3">EF-hand domain-containing protein</fullName>
    </recommendedName>
</protein>
<dbReference type="InterPro" id="IPR011992">
    <property type="entry name" value="EF-hand-dom_pair"/>
</dbReference>
<evidence type="ECO:0000313" key="4">
    <source>
        <dbReference type="EMBL" id="KAL3669655.1"/>
    </source>
</evidence>
<dbReference type="PANTHER" id="PTHR34894:SF5">
    <property type="entry name" value="EF-HAND DOMAIN-CONTAINING PROTEIN"/>
    <property type="match status" value="1"/>
</dbReference>
<feature type="domain" description="EF-hand" evidence="3">
    <location>
        <begin position="70"/>
        <end position="105"/>
    </location>
</feature>
<feature type="compositionally biased region" description="Low complexity" evidence="2">
    <location>
        <begin position="168"/>
        <end position="187"/>
    </location>
</feature>
<gene>
    <name evidence="4" type="ORF">V7S43_005039</name>
</gene>
<evidence type="ECO:0000256" key="2">
    <source>
        <dbReference type="SAM" id="MobiDB-lite"/>
    </source>
</evidence>
<dbReference type="PANTHER" id="PTHR34894">
    <property type="entry name" value="SAM-DEPENDENT METHYLTRANSFERASE RSMI, CONSERVED SITE"/>
    <property type="match status" value="1"/>
</dbReference>
<feature type="compositionally biased region" description="Acidic residues" evidence="2">
    <location>
        <begin position="403"/>
        <end position="431"/>
    </location>
</feature>
<accession>A0ABD3FV93</accession>
<dbReference type="AlphaFoldDB" id="A0ABD3FV93"/>
<evidence type="ECO:0000259" key="3">
    <source>
        <dbReference type="PROSITE" id="PS50222"/>
    </source>
</evidence>
<name>A0ABD3FV93_9STRA</name>
<comment type="caution">
    <text evidence="4">The sequence shown here is derived from an EMBL/GenBank/DDBJ whole genome shotgun (WGS) entry which is preliminary data.</text>
</comment>
<proteinExistence type="predicted"/>
<keyword evidence="1" id="KW-0106">Calcium</keyword>
<dbReference type="PROSITE" id="PS50222">
    <property type="entry name" value="EF_HAND_2"/>
    <property type="match status" value="1"/>
</dbReference>
<evidence type="ECO:0000256" key="1">
    <source>
        <dbReference type="ARBA" id="ARBA00022837"/>
    </source>
</evidence>
<dbReference type="Proteomes" id="UP001632037">
    <property type="component" value="Unassembled WGS sequence"/>
</dbReference>